<evidence type="ECO:0000313" key="8">
    <source>
        <dbReference type="Proteomes" id="UP001363151"/>
    </source>
</evidence>
<dbReference type="InterPro" id="IPR051681">
    <property type="entry name" value="Ser/Thr_Kinases-Pseudokinases"/>
</dbReference>
<keyword evidence="8" id="KW-1185">Reference proteome</keyword>
<dbReference type="Pfam" id="PF07714">
    <property type="entry name" value="PK_Tyr_Ser-Thr"/>
    <property type="match status" value="1"/>
</dbReference>
<dbReference type="InterPro" id="IPR000719">
    <property type="entry name" value="Prot_kinase_dom"/>
</dbReference>
<feature type="region of interest" description="Disordered" evidence="5">
    <location>
        <begin position="1"/>
        <end position="20"/>
    </location>
</feature>
<dbReference type="EMBL" id="JBBJCI010000420">
    <property type="protein sequence ID" value="KAK7231052.1"/>
    <property type="molecule type" value="Genomic_DNA"/>
</dbReference>
<dbReference type="SUPFAM" id="SSF56112">
    <property type="entry name" value="Protein kinase-like (PK-like)"/>
    <property type="match status" value="1"/>
</dbReference>
<evidence type="ECO:0000256" key="1">
    <source>
        <dbReference type="ARBA" id="ARBA00022679"/>
    </source>
</evidence>
<feature type="compositionally biased region" description="Basic and acidic residues" evidence="5">
    <location>
        <begin position="657"/>
        <end position="674"/>
    </location>
</feature>
<keyword evidence="1" id="KW-0808">Transferase</keyword>
<organism evidence="7 8">
    <name type="scientific">Aureococcus anophagefferens</name>
    <name type="common">Harmful bloom alga</name>
    <dbReference type="NCBI Taxonomy" id="44056"/>
    <lineage>
        <taxon>Eukaryota</taxon>
        <taxon>Sar</taxon>
        <taxon>Stramenopiles</taxon>
        <taxon>Ochrophyta</taxon>
        <taxon>Pelagophyceae</taxon>
        <taxon>Pelagomonadales</taxon>
        <taxon>Pelagomonadaceae</taxon>
        <taxon>Aureococcus</taxon>
    </lineage>
</organism>
<evidence type="ECO:0000256" key="5">
    <source>
        <dbReference type="SAM" id="MobiDB-lite"/>
    </source>
</evidence>
<feature type="compositionally biased region" description="Low complexity" evidence="5">
    <location>
        <begin position="437"/>
        <end position="451"/>
    </location>
</feature>
<feature type="domain" description="Protein kinase" evidence="6">
    <location>
        <begin position="245"/>
        <end position="619"/>
    </location>
</feature>
<evidence type="ECO:0000313" key="7">
    <source>
        <dbReference type="EMBL" id="KAK7231052.1"/>
    </source>
</evidence>
<feature type="region of interest" description="Disordered" evidence="5">
    <location>
        <begin position="240"/>
        <end position="286"/>
    </location>
</feature>
<feature type="region of interest" description="Disordered" evidence="5">
    <location>
        <begin position="437"/>
        <end position="472"/>
    </location>
</feature>
<dbReference type="PANTHER" id="PTHR44329">
    <property type="entry name" value="SERINE/THREONINE-PROTEIN KINASE TNNI3K-RELATED"/>
    <property type="match status" value="1"/>
</dbReference>
<feature type="region of interest" description="Disordered" evidence="5">
    <location>
        <begin position="633"/>
        <end position="688"/>
    </location>
</feature>
<keyword evidence="4" id="KW-0067">ATP-binding</keyword>
<accession>A0ABR1FHS9</accession>
<dbReference type="InterPro" id="IPR011009">
    <property type="entry name" value="Kinase-like_dom_sf"/>
</dbReference>
<proteinExistence type="predicted"/>
<evidence type="ECO:0000256" key="3">
    <source>
        <dbReference type="ARBA" id="ARBA00022777"/>
    </source>
</evidence>
<feature type="region of interest" description="Disordered" evidence="5">
    <location>
        <begin position="53"/>
        <end position="79"/>
    </location>
</feature>
<feature type="compositionally biased region" description="Pro residues" evidence="5">
    <location>
        <begin position="452"/>
        <end position="462"/>
    </location>
</feature>
<dbReference type="PANTHER" id="PTHR44329:SF288">
    <property type="entry name" value="MITOGEN-ACTIVATED PROTEIN KINASE KINASE KINASE 20"/>
    <property type="match status" value="1"/>
</dbReference>
<evidence type="ECO:0000256" key="2">
    <source>
        <dbReference type="ARBA" id="ARBA00022741"/>
    </source>
</evidence>
<dbReference type="InterPro" id="IPR001245">
    <property type="entry name" value="Ser-Thr/Tyr_kinase_cat_dom"/>
</dbReference>
<gene>
    <name evidence="7" type="ORF">SO694_00076022</name>
</gene>
<sequence length="688" mass="73738">MEPLAKRPRGPEVPADDDFRAPELTARLGLLMHQLQRERGLMTLHVADNSWGGRRAARARDASRAARARAKKRGPDTRPALRSLVKQQANTISVWNDMRRWLGGFKKRESGTSSALDRLSRAFTDDAGHRYDGDSEGSGGHRAVDDSWAEALGELDGRMGSMEPDLESIRKVVVAGHVERRRDAARTRAIQGRFNLHGSVCLPRSNVKLLSYVHMLLRLKEYAGLQRALTTGMLGYKLGRGGDQNSRDDSGGSGSGHSAGETSRAPSGESGTEPSHGTLGAARGRDLPGRDELRAAIAIFSELKAQCIALRCMFFDAPDEADESKLGRHVREILAARNFEAATRAPEDVVSLHCALLADTHAVDPWGGAAKAATARSRGEATSFALAGKVGGLNPSSLWQLMTDWIDKLQVVEIASLHAALPLNLYETVYGDQLRPPAAVAPPSGSSGRPGAAPPLRPPPSPDDLRRAAPGMPDNILLDADGVAKISDFGLSCLHTSKSLNDEHTGGTGTLRWMAPEVAQHRPYAYPADVYSYAVCAWQIALWQAKPFTDKTPAEAVAATLSGGRPSLLSLERVDPALAQLIDKCWCHDPEDGAPSASSTAALEDIASGELPTDTSPFAQPRNIAHPLAHVQPHPVPHQLAGAAPAAPPPPPPGRRAAADREPSLPDASLDRFSSRRRSSARPSRTRP</sequence>
<protein>
    <recommendedName>
        <fullName evidence="6">Protein kinase domain-containing protein</fullName>
    </recommendedName>
</protein>
<reference evidence="7 8" key="1">
    <citation type="submission" date="2024-03" db="EMBL/GenBank/DDBJ databases">
        <title>Aureococcus anophagefferens CCMP1851 and Kratosvirus quantuckense: Draft genome of a second virus-susceptible host strain in the model system.</title>
        <authorList>
            <person name="Chase E."/>
            <person name="Truchon A.R."/>
            <person name="Schepens W."/>
            <person name="Wilhelm S.W."/>
        </authorList>
    </citation>
    <scope>NUCLEOTIDE SEQUENCE [LARGE SCALE GENOMIC DNA]</scope>
    <source>
        <strain evidence="7 8">CCMP1851</strain>
    </source>
</reference>
<keyword evidence="3" id="KW-0418">Kinase</keyword>
<dbReference type="Proteomes" id="UP001363151">
    <property type="component" value="Unassembled WGS sequence"/>
</dbReference>
<evidence type="ECO:0000256" key="4">
    <source>
        <dbReference type="ARBA" id="ARBA00022840"/>
    </source>
</evidence>
<keyword evidence="2" id="KW-0547">Nucleotide-binding</keyword>
<name>A0ABR1FHS9_AURAN</name>
<comment type="caution">
    <text evidence="7">The sequence shown here is derived from an EMBL/GenBank/DDBJ whole genome shotgun (WGS) entry which is preliminary data.</text>
</comment>
<evidence type="ECO:0000259" key="6">
    <source>
        <dbReference type="PROSITE" id="PS50011"/>
    </source>
</evidence>
<dbReference type="PROSITE" id="PS50011">
    <property type="entry name" value="PROTEIN_KINASE_DOM"/>
    <property type="match status" value="1"/>
</dbReference>
<feature type="compositionally biased region" description="Basic residues" evidence="5">
    <location>
        <begin position="675"/>
        <end position="688"/>
    </location>
</feature>
<dbReference type="Gene3D" id="1.10.510.10">
    <property type="entry name" value="Transferase(Phosphotransferase) domain 1"/>
    <property type="match status" value="1"/>
</dbReference>